<evidence type="ECO:0000313" key="1">
    <source>
        <dbReference type="EMBL" id="RYB01618.1"/>
    </source>
</evidence>
<sequence length="606" mass="66139">MSDRLLAFYNEELGALRRLGAGFARRFPKVAGRLRLSADAADDPHVARLIESFSFIAARLRLKLDDDLPELTETLLEFLYPHYLAPIPSLGIVRVEPGPDLAGAFPVPRGTVVESEMVEEDVCRFRTTQAVTLWPIRVVSAAVKRQPFVAPRDRRGGRGAEAEAAACLHLVLRCDDPKADFTALGLDQLRFFLRAPPRLAAELYWTLLDRCTAVALADGPEDQAAVFLPPESVSAAGLGAEDAALPAAPRGHPAFRLLTEFFAYPDKFLFVDLAGIDAKTLRGANGTMHVFFFLSRHSAELEKGVSADTLALRCTPVVNLFKQRAEPVTMTRAVSEYPVVPDGRRAATREVYAIDTVTVSERAGGTRVATPLFGRMAEADEAPLHWQLHRRRLVEGDCGTDARIAIVDAEAGPISSIDAVLGIDTTCLNRDLPVRLPYGGGHPVLMPQRGTIDLAGFTALTPLSPTLRLREGVGLHWRLLSHLKLGHLSLADGEGGPETLREMMRLYDYRDAPETHALIDAVTGVSHRRSTARVAGGGLARGLDVEVEMDGRAVDPGQAFLFGQVLDRFFGLYVNLNGFTRLRVRLKGASEPLHRWPPRSGARALA</sequence>
<gene>
    <name evidence="1" type="primary">tssF</name>
    <name evidence="1" type="ORF">D3272_25180</name>
</gene>
<dbReference type="OrthoDB" id="9763676at2"/>
<dbReference type="Pfam" id="PF05947">
    <property type="entry name" value="T6SS_TssF"/>
    <property type="match status" value="1"/>
</dbReference>
<dbReference type="PIRSF" id="PIRSF028304">
    <property type="entry name" value="UCP028304"/>
    <property type="match status" value="1"/>
</dbReference>
<comment type="caution">
    <text evidence="1">The sequence shown here is derived from an EMBL/GenBank/DDBJ whole genome shotgun (WGS) entry which is preliminary data.</text>
</comment>
<dbReference type="PANTHER" id="PTHR35370">
    <property type="entry name" value="CYTOPLASMIC PROTEIN-RELATED-RELATED"/>
    <property type="match status" value="1"/>
</dbReference>
<name>A0A4Q2R9T5_9HYPH</name>
<dbReference type="InterPro" id="IPR010272">
    <property type="entry name" value="T6SS_TssF"/>
</dbReference>
<dbReference type="PANTHER" id="PTHR35370:SF1">
    <property type="entry name" value="TYPE VI SECRETION SYSTEM COMPONENT TSSF1"/>
    <property type="match status" value="1"/>
</dbReference>
<dbReference type="RefSeq" id="WP_129222000.1">
    <property type="nucleotide sequence ID" value="NZ_QYBC01000033.1"/>
</dbReference>
<dbReference type="EMBL" id="QYBC01000033">
    <property type="protein sequence ID" value="RYB01618.1"/>
    <property type="molecule type" value="Genomic_DNA"/>
</dbReference>
<proteinExistence type="predicted"/>
<protein>
    <submittedName>
        <fullName evidence="1">Type VI secretion system baseplate subunit TssF</fullName>
    </submittedName>
</protein>
<reference evidence="1 2" key="1">
    <citation type="submission" date="2018-09" db="EMBL/GenBank/DDBJ databases">
        <authorList>
            <person name="Grouzdev D.S."/>
            <person name="Krutkina M.S."/>
        </authorList>
    </citation>
    <scope>NUCLEOTIDE SEQUENCE [LARGE SCALE GENOMIC DNA]</scope>
    <source>
        <strain evidence="1 2">RmlP001</strain>
    </source>
</reference>
<dbReference type="NCBIfam" id="TIGR03359">
    <property type="entry name" value="VI_chp_6"/>
    <property type="match status" value="1"/>
</dbReference>
<dbReference type="Proteomes" id="UP000289411">
    <property type="component" value="Unassembled WGS sequence"/>
</dbReference>
<organism evidence="1 2">
    <name type="scientific">Lichenibacterium ramalinae</name>
    <dbReference type="NCBI Taxonomy" id="2316527"/>
    <lineage>
        <taxon>Bacteria</taxon>
        <taxon>Pseudomonadati</taxon>
        <taxon>Pseudomonadota</taxon>
        <taxon>Alphaproteobacteria</taxon>
        <taxon>Hyphomicrobiales</taxon>
        <taxon>Lichenihabitantaceae</taxon>
        <taxon>Lichenibacterium</taxon>
    </lineage>
</organism>
<keyword evidence="2" id="KW-1185">Reference proteome</keyword>
<accession>A0A4Q2R9T5</accession>
<dbReference type="AlphaFoldDB" id="A0A4Q2R9T5"/>
<reference evidence="1 2" key="2">
    <citation type="submission" date="2019-02" db="EMBL/GenBank/DDBJ databases">
        <title>'Lichenibacterium ramalinii' gen. nov. sp. nov., 'Lichenibacterium minor' gen. nov. sp. nov.</title>
        <authorList>
            <person name="Pankratov T."/>
        </authorList>
    </citation>
    <scope>NUCLEOTIDE SEQUENCE [LARGE SCALE GENOMIC DNA]</scope>
    <source>
        <strain evidence="1 2">RmlP001</strain>
    </source>
</reference>
<evidence type="ECO:0000313" key="2">
    <source>
        <dbReference type="Proteomes" id="UP000289411"/>
    </source>
</evidence>